<dbReference type="Gene3D" id="1.25.40.20">
    <property type="entry name" value="Ankyrin repeat-containing domain"/>
    <property type="match status" value="1"/>
</dbReference>
<keyword evidence="5" id="KW-0040">ANK repeat</keyword>
<evidence type="ECO:0000256" key="2">
    <source>
        <dbReference type="ARBA" id="ARBA00022614"/>
    </source>
</evidence>
<dbReference type="Proteomes" id="UP000186698">
    <property type="component" value="Chromosome 6S"/>
</dbReference>
<dbReference type="SMART" id="SM00028">
    <property type="entry name" value="TPR"/>
    <property type="match status" value="5"/>
</dbReference>
<proteinExistence type="predicted"/>
<feature type="repeat" description="ANK" evidence="5">
    <location>
        <begin position="537"/>
        <end position="569"/>
    </location>
</feature>
<feature type="region of interest" description="Disordered" evidence="6">
    <location>
        <begin position="450"/>
        <end position="471"/>
    </location>
</feature>
<dbReference type="SMART" id="SM00248">
    <property type="entry name" value="ANK"/>
    <property type="match status" value="3"/>
</dbReference>
<dbReference type="PROSITE" id="PS50297">
    <property type="entry name" value="ANK_REP_REGION"/>
    <property type="match status" value="3"/>
</dbReference>
<dbReference type="AlphaFoldDB" id="A0A8J1L3Q1"/>
<dbReference type="CTD" id="108695481"/>
<comment type="subcellular location">
    <subcellularLocation>
        <location evidence="1">Nucleus</location>
    </subcellularLocation>
</comment>
<sequence length="652" mass="73455">MSEREIRELEKAKCKAQRSHNLKEEESVCNQLGELLAHNGRFQEAIEEHIREGMICEQLGDVIGCALANGKIGECLAKLGNYEAALQHQHLHLDLALSDNCAVEEQKALASMGHSYLGMADTGHAEEAWLSSLDILDTRLQAEVPERELNEMRARLYLDLGLLYDQLNDTDKCSFYIGRSIFIFEQYQLYQDLYRANISLAGIHMRNKEHSKAIECGEAAGRWARCLRDRHKESECFQIVGQALLSLGNLSAGKRAIRKSFILGSRDLKDSDIMCRNLKYAMKGCRLEEALSELSEEDQQGALCLYEQLGDLCCKLGCYTRAVEYYKLQLNCAESLGKSERELAVIHVSLAVTFTDLKNHTQAVKHYQAELELRKGNPSEECKTWMSIAVCYEEDGRELRDIQSCLSSALQCARRAGKSALQWKVFHQLMDLQEKFGNQQSRGTKAMLQKLHSDPDGERIDEEESEPLRERDLELSDDDEDLEWYGVFAHGKRRVNQLIRRNKKGETDLHRACIKGDINLVKTLIEKGHPLMSRDNCGWTPLHEAANHGHLDIVQLLLENGSNINDRGGHLCEGITPLHDALSNGKFHVAQLLILQGASVTVTNDKGVTPLGSLQQWLHANGHLNQETMRNCKETQTLLEEALASGCGTRST</sequence>
<evidence type="ECO:0000256" key="4">
    <source>
        <dbReference type="ARBA" id="ARBA00023242"/>
    </source>
</evidence>
<dbReference type="PROSITE" id="PS50088">
    <property type="entry name" value="ANK_REPEAT"/>
    <property type="match status" value="3"/>
</dbReference>
<dbReference type="Gene3D" id="1.25.40.10">
    <property type="entry name" value="Tetratricopeptide repeat domain"/>
    <property type="match status" value="2"/>
</dbReference>
<evidence type="ECO:0000256" key="1">
    <source>
        <dbReference type="ARBA" id="ARBA00004123"/>
    </source>
</evidence>
<organism evidence="7 8">
    <name type="scientific">Xenopus laevis</name>
    <name type="common">African clawed frog</name>
    <dbReference type="NCBI Taxonomy" id="8355"/>
    <lineage>
        <taxon>Eukaryota</taxon>
        <taxon>Metazoa</taxon>
        <taxon>Chordata</taxon>
        <taxon>Craniata</taxon>
        <taxon>Vertebrata</taxon>
        <taxon>Euteleostomi</taxon>
        <taxon>Amphibia</taxon>
        <taxon>Batrachia</taxon>
        <taxon>Anura</taxon>
        <taxon>Pipoidea</taxon>
        <taxon>Pipidae</taxon>
        <taxon>Xenopodinae</taxon>
        <taxon>Xenopus</taxon>
        <taxon>Xenopus</taxon>
    </lineage>
</organism>
<dbReference type="InterPro" id="IPR019734">
    <property type="entry name" value="TPR_rpt"/>
</dbReference>
<dbReference type="OrthoDB" id="5806726at2759"/>
<dbReference type="Pfam" id="PF00023">
    <property type="entry name" value="Ank"/>
    <property type="match status" value="1"/>
</dbReference>
<keyword evidence="2" id="KW-0433">Leucine-rich repeat</keyword>
<dbReference type="RefSeq" id="XP_041424167.1">
    <property type="nucleotide sequence ID" value="XM_041568233.1"/>
</dbReference>
<name>A0A8J1L3Q1_XENLA</name>
<dbReference type="GeneID" id="108695481"/>
<reference evidence="8" key="1">
    <citation type="submission" date="2025-08" db="UniProtKB">
        <authorList>
            <consortium name="RefSeq"/>
        </authorList>
    </citation>
    <scope>IDENTIFICATION</scope>
    <source>
        <strain evidence="8">J_2021</strain>
        <tissue evidence="8">Erythrocytes</tissue>
    </source>
</reference>
<accession>A0A8J1L3Q1</accession>
<dbReference type="GO" id="GO:0000724">
    <property type="term" value="P:double-strand break repair via homologous recombination"/>
    <property type="evidence" value="ECO:0000318"/>
    <property type="project" value="GO_Central"/>
</dbReference>
<dbReference type="InterPro" id="IPR002110">
    <property type="entry name" value="Ankyrin_rpt"/>
</dbReference>
<gene>
    <name evidence="8" type="primary">LOC108695481</name>
</gene>
<dbReference type="PANTHER" id="PTHR46358:SF1">
    <property type="entry name" value="TONSOKU-LIKE PROTEIN"/>
    <property type="match status" value="1"/>
</dbReference>
<evidence type="ECO:0000313" key="7">
    <source>
        <dbReference type="Proteomes" id="UP000186698"/>
    </source>
</evidence>
<keyword evidence="7" id="KW-1185">Reference proteome</keyword>
<dbReference type="SUPFAM" id="SSF48403">
    <property type="entry name" value="Ankyrin repeat"/>
    <property type="match status" value="1"/>
</dbReference>
<evidence type="ECO:0000256" key="3">
    <source>
        <dbReference type="ARBA" id="ARBA00022737"/>
    </source>
</evidence>
<dbReference type="InterPro" id="IPR011990">
    <property type="entry name" value="TPR-like_helical_dom_sf"/>
</dbReference>
<dbReference type="PANTHER" id="PTHR46358">
    <property type="entry name" value="TONSOKU-LIKE PROTEIN"/>
    <property type="match status" value="1"/>
</dbReference>
<dbReference type="SUPFAM" id="SSF48452">
    <property type="entry name" value="TPR-like"/>
    <property type="match status" value="3"/>
</dbReference>
<keyword evidence="4" id="KW-0539">Nucleus</keyword>
<evidence type="ECO:0000256" key="5">
    <source>
        <dbReference type="PROSITE-ProRule" id="PRU00023"/>
    </source>
</evidence>
<dbReference type="GO" id="GO:0031297">
    <property type="term" value="P:replication fork processing"/>
    <property type="evidence" value="ECO:0000318"/>
    <property type="project" value="GO_Central"/>
</dbReference>
<dbReference type="InterPro" id="IPR036770">
    <property type="entry name" value="Ankyrin_rpt-contain_sf"/>
</dbReference>
<dbReference type="PRINTS" id="PR01415">
    <property type="entry name" value="ANKYRIN"/>
</dbReference>
<feature type="repeat" description="ANK" evidence="5">
    <location>
        <begin position="573"/>
        <end position="605"/>
    </location>
</feature>
<evidence type="ECO:0000313" key="8">
    <source>
        <dbReference type="RefSeq" id="XP_041424167.1"/>
    </source>
</evidence>
<feature type="repeat" description="ANK" evidence="5">
    <location>
        <begin position="504"/>
        <end position="536"/>
    </location>
</feature>
<protein>
    <submittedName>
        <fullName evidence="8">Tonsoku-like protein isoform X1</fullName>
    </submittedName>
</protein>
<dbReference type="GO" id="GO:0043596">
    <property type="term" value="C:nuclear replication fork"/>
    <property type="evidence" value="ECO:0000318"/>
    <property type="project" value="GO_Central"/>
</dbReference>
<dbReference type="Pfam" id="PF13424">
    <property type="entry name" value="TPR_12"/>
    <property type="match status" value="1"/>
</dbReference>
<dbReference type="Pfam" id="PF12796">
    <property type="entry name" value="Ank_2"/>
    <property type="match status" value="1"/>
</dbReference>
<evidence type="ECO:0000256" key="6">
    <source>
        <dbReference type="SAM" id="MobiDB-lite"/>
    </source>
</evidence>
<dbReference type="InterPro" id="IPR052311">
    <property type="entry name" value="MMS22L-TONSL_complex_comp"/>
</dbReference>
<keyword evidence="3" id="KW-0677">Repeat</keyword>